<evidence type="ECO:0000256" key="2">
    <source>
        <dbReference type="ARBA" id="ARBA00022679"/>
    </source>
</evidence>
<dbReference type="CDD" id="cd00761">
    <property type="entry name" value="Glyco_tranf_GTA_type"/>
    <property type="match status" value="1"/>
</dbReference>
<dbReference type="STRING" id="1121485.GCA_000426485_01540"/>
<dbReference type="Gene3D" id="3.90.550.10">
    <property type="entry name" value="Spore Coat Polysaccharide Biosynthesis Protein SpsA, Chain A"/>
    <property type="match status" value="1"/>
</dbReference>
<evidence type="ECO:0000313" key="5">
    <source>
        <dbReference type="Proteomes" id="UP000297861"/>
    </source>
</evidence>
<dbReference type="RefSeq" id="WP_134436867.1">
    <property type="nucleotide sequence ID" value="NZ_SOML01000008.1"/>
</dbReference>
<keyword evidence="5" id="KW-1185">Reference proteome</keyword>
<keyword evidence="2 4" id="KW-0808">Transferase</keyword>
<dbReference type="PANTHER" id="PTHR22916">
    <property type="entry name" value="GLYCOSYLTRANSFERASE"/>
    <property type="match status" value="1"/>
</dbReference>
<keyword evidence="1" id="KW-0328">Glycosyltransferase</keyword>
<protein>
    <submittedName>
        <fullName evidence="4">Glycosyltransferase family 2 protein</fullName>
    </submittedName>
</protein>
<dbReference type="OrthoDB" id="761861at2"/>
<organism evidence="4 5">
    <name type="scientific">Dysgonomonas capnocytophagoides</name>
    <dbReference type="NCBI Taxonomy" id="45254"/>
    <lineage>
        <taxon>Bacteria</taxon>
        <taxon>Pseudomonadati</taxon>
        <taxon>Bacteroidota</taxon>
        <taxon>Bacteroidia</taxon>
        <taxon>Bacteroidales</taxon>
        <taxon>Dysgonomonadaceae</taxon>
        <taxon>Dysgonomonas</taxon>
    </lineage>
</organism>
<dbReference type="InterPro" id="IPR001173">
    <property type="entry name" value="Glyco_trans_2-like"/>
</dbReference>
<evidence type="ECO:0000256" key="1">
    <source>
        <dbReference type="ARBA" id="ARBA00022676"/>
    </source>
</evidence>
<dbReference type="EMBL" id="SOML01000008">
    <property type="protein sequence ID" value="TFD95438.1"/>
    <property type="molecule type" value="Genomic_DNA"/>
</dbReference>
<dbReference type="InterPro" id="IPR029044">
    <property type="entry name" value="Nucleotide-diphossugar_trans"/>
</dbReference>
<proteinExistence type="predicted"/>
<dbReference type="GO" id="GO:0016758">
    <property type="term" value="F:hexosyltransferase activity"/>
    <property type="evidence" value="ECO:0007669"/>
    <property type="project" value="UniProtKB-ARBA"/>
</dbReference>
<feature type="domain" description="Glycosyltransferase 2-like" evidence="3">
    <location>
        <begin position="3"/>
        <end position="134"/>
    </location>
</feature>
<dbReference type="Pfam" id="PF00535">
    <property type="entry name" value="Glycos_transf_2"/>
    <property type="match status" value="1"/>
</dbReference>
<sequence length="295" mass="34276">MISVCIPVYNTDVNLLVRTLYQQASAGSDPFEIILLDDDSTDIETKQENEKLAGIPNVRIFENEQNKGLSATRNKLAELARYPYLLFIDSDAKIVREDYWQTYISFCTSNSVCFGGCVYSNSLPQTEFILRWKFGKQREEGVGKYFSCFNFLIPKDIFCKYPFSEKLNSYGYEDSLFGITLQHNNADIKFIDNPLLHTGLDISYTYLEKVESSIRNLITIEPLLKEIKKEKRIRLLKLYYSIQYLSYPIALLFRLLKKVLLLNLRGNNPSLKILDFYKLGYLCNLKTKKELLNQC</sequence>
<name>A0A4Y8L335_9BACT</name>
<comment type="caution">
    <text evidence="4">The sequence shown here is derived from an EMBL/GenBank/DDBJ whole genome shotgun (WGS) entry which is preliminary data.</text>
</comment>
<gene>
    <name evidence="4" type="ORF">E2605_13575</name>
</gene>
<evidence type="ECO:0000313" key="4">
    <source>
        <dbReference type="EMBL" id="TFD95438.1"/>
    </source>
</evidence>
<dbReference type="Proteomes" id="UP000297861">
    <property type="component" value="Unassembled WGS sequence"/>
</dbReference>
<dbReference type="PANTHER" id="PTHR22916:SF51">
    <property type="entry name" value="GLYCOSYLTRANSFERASE EPSH-RELATED"/>
    <property type="match status" value="1"/>
</dbReference>
<evidence type="ECO:0000259" key="3">
    <source>
        <dbReference type="Pfam" id="PF00535"/>
    </source>
</evidence>
<dbReference type="AlphaFoldDB" id="A0A4Y8L335"/>
<dbReference type="SUPFAM" id="SSF53448">
    <property type="entry name" value="Nucleotide-diphospho-sugar transferases"/>
    <property type="match status" value="1"/>
</dbReference>
<reference evidence="4 5" key="1">
    <citation type="submission" date="2019-03" db="EMBL/GenBank/DDBJ databases">
        <title>San Antonio Military Medical Center submission to MRSN (WRAIR), pending publication.</title>
        <authorList>
            <person name="Blyth D.M."/>
            <person name="Mccarthy S.L."/>
            <person name="Schall S.E."/>
            <person name="Stam J.A."/>
            <person name="Ong A.C."/>
            <person name="Mcgann P.T."/>
        </authorList>
    </citation>
    <scope>NUCLEOTIDE SEQUENCE [LARGE SCALE GENOMIC DNA]</scope>
    <source>
        <strain evidence="4 5">MRSN571793</strain>
    </source>
</reference>
<accession>A0A4Y8L335</accession>